<feature type="domain" description="Thioredoxin" evidence="9">
    <location>
        <begin position="48"/>
        <end position="203"/>
    </location>
</feature>
<name>A0A558DYH4_9GAMM</name>
<evidence type="ECO:0000256" key="5">
    <source>
        <dbReference type="ARBA" id="ARBA00022764"/>
    </source>
</evidence>
<evidence type="ECO:0000313" key="11">
    <source>
        <dbReference type="Proteomes" id="UP000316649"/>
    </source>
</evidence>
<proteinExistence type="inferred from homology"/>
<comment type="subcellular location">
    <subcellularLocation>
        <location evidence="1">Periplasm</location>
    </subcellularLocation>
</comment>
<dbReference type="InterPro" id="IPR036249">
    <property type="entry name" value="Thioredoxin-like_sf"/>
</dbReference>
<evidence type="ECO:0000313" key="10">
    <source>
        <dbReference type="EMBL" id="TVO71462.1"/>
    </source>
</evidence>
<organism evidence="10 11">
    <name type="scientific">Sedimenticola selenatireducens</name>
    <dbReference type="NCBI Taxonomy" id="191960"/>
    <lineage>
        <taxon>Bacteria</taxon>
        <taxon>Pseudomonadati</taxon>
        <taxon>Pseudomonadota</taxon>
        <taxon>Gammaproteobacteria</taxon>
        <taxon>Chromatiales</taxon>
        <taxon>Sedimenticolaceae</taxon>
        <taxon>Sedimenticola</taxon>
    </lineage>
</organism>
<keyword evidence="4" id="KW-0732">Signal</keyword>
<dbReference type="InterPro" id="IPR013766">
    <property type="entry name" value="Thioredoxin_domain"/>
</dbReference>
<dbReference type="Proteomes" id="UP000316649">
    <property type="component" value="Unassembled WGS sequence"/>
</dbReference>
<dbReference type="Pfam" id="PF01323">
    <property type="entry name" value="DSBA"/>
    <property type="match status" value="1"/>
</dbReference>
<sequence>MLPVCNSPARHTHKDNLTNGIIMKKGLLIAVLTLLIFLTGCDNSTQPPSPTDQLNKTAQPVSDPTEGKYTTLKSPLPSAELASQKPYLVEFFWFGCPHCYSLEPLTKAFKEDNPDFQFIMIPAAPNSRWEIEARLFYAMEALGIKDALLDRVFKLYADKRNEKRYPTLDEVVSLMDQQGITKEVLETSMNSDEVSIQIERSKKLFDQAELTGVPSLIINGKYQLEFSKLSSENFAADFMQTILSLGKK</sequence>
<dbReference type="PANTHER" id="PTHR35891:SF2">
    <property type="entry name" value="THIOL:DISULFIDE INTERCHANGE PROTEIN DSBA"/>
    <property type="match status" value="1"/>
</dbReference>
<dbReference type="SUPFAM" id="SSF52833">
    <property type="entry name" value="Thioredoxin-like"/>
    <property type="match status" value="1"/>
</dbReference>
<evidence type="ECO:0000256" key="6">
    <source>
        <dbReference type="ARBA" id="ARBA00023157"/>
    </source>
</evidence>
<evidence type="ECO:0000256" key="4">
    <source>
        <dbReference type="ARBA" id="ARBA00022729"/>
    </source>
</evidence>
<dbReference type="OrthoDB" id="9784896at2"/>
<evidence type="ECO:0000259" key="9">
    <source>
        <dbReference type="PROSITE" id="PS51352"/>
    </source>
</evidence>
<protein>
    <recommendedName>
        <fullName evidence="3">Thiol:disulfide interchange protein DsbA</fullName>
    </recommendedName>
</protein>
<evidence type="ECO:0000256" key="7">
    <source>
        <dbReference type="ARBA" id="ARBA00023284"/>
    </source>
</evidence>
<keyword evidence="11" id="KW-1185">Reference proteome</keyword>
<dbReference type="InterPro" id="IPR001853">
    <property type="entry name" value="DSBA-like_thioredoxin_dom"/>
</dbReference>
<dbReference type="PROSITE" id="PS00194">
    <property type="entry name" value="THIOREDOXIN_1"/>
    <property type="match status" value="1"/>
</dbReference>
<evidence type="ECO:0000256" key="3">
    <source>
        <dbReference type="ARBA" id="ARBA00013831"/>
    </source>
</evidence>
<dbReference type="GO" id="GO:0042597">
    <property type="term" value="C:periplasmic space"/>
    <property type="evidence" value="ECO:0007669"/>
    <property type="project" value="UniProtKB-SubCell"/>
</dbReference>
<evidence type="ECO:0000256" key="8">
    <source>
        <dbReference type="SAM" id="MobiDB-lite"/>
    </source>
</evidence>
<dbReference type="InterPro" id="IPR050824">
    <property type="entry name" value="Thiol_disulfide_DsbA"/>
</dbReference>
<dbReference type="InterPro" id="IPR017937">
    <property type="entry name" value="Thioredoxin_CS"/>
</dbReference>
<evidence type="ECO:0000256" key="2">
    <source>
        <dbReference type="ARBA" id="ARBA00005791"/>
    </source>
</evidence>
<gene>
    <name evidence="10" type="ORF">FHP88_14165</name>
</gene>
<evidence type="ECO:0000256" key="1">
    <source>
        <dbReference type="ARBA" id="ARBA00004418"/>
    </source>
</evidence>
<dbReference type="Gene3D" id="3.40.30.10">
    <property type="entry name" value="Glutaredoxin"/>
    <property type="match status" value="1"/>
</dbReference>
<feature type="compositionally biased region" description="Polar residues" evidence="8">
    <location>
        <begin position="46"/>
        <end position="62"/>
    </location>
</feature>
<comment type="caution">
    <text evidence="10">The sequence shown here is derived from an EMBL/GenBank/DDBJ whole genome shotgun (WGS) entry which is preliminary data.</text>
</comment>
<keyword evidence="6" id="KW-1015">Disulfide bond</keyword>
<dbReference type="CDD" id="cd03019">
    <property type="entry name" value="DsbA_DsbA"/>
    <property type="match status" value="1"/>
</dbReference>
<comment type="similarity">
    <text evidence="2">Belongs to the thioredoxin family. DsbA subfamily.</text>
</comment>
<feature type="region of interest" description="Disordered" evidence="8">
    <location>
        <begin position="46"/>
        <end position="69"/>
    </location>
</feature>
<accession>A0A558DYH4</accession>
<dbReference type="PANTHER" id="PTHR35891">
    <property type="entry name" value="THIOL:DISULFIDE INTERCHANGE PROTEIN DSBA"/>
    <property type="match status" value="1"/>
</dbReference>
<keyword evidence="7" id="KW-0676">Redox-active center</keyword>
<keyword evidence="5" id="KW-0574">Periplasm</keyword>
<dbReference type="InterPro" id="IPR023205">
    <property type="entry name" value="DsbA/DsbL"/>
</dbReference>
<dbReference type="GO" id="GO:0015036">
    <property type="term" value="F:disulfide oxidoreductase activity"/>
    <property type="evidence" value="ECO:0007669"/>
    <property type="project" value="UniProtKB-ARBA"/>
</dbReference>
<dbReference type="AlphaFoldDB" id="A0A558DYH4"/>
<dbReference type="PROSITE" id="PS51352">
    <property type="entry name" value="THIOREDOXIN_2"/>
    <property type="match status" value="1"/>
</dbReference>
<reference evidence="10 11" key="1">
    <citation type="submission" date="2019-07" db="EMBL/GenBank/DDBJ databases">
        <title>The pathways for chlorine oxyanion respiration interact through the shared metabolite chlorate.</title>
        <authorList>
            <person name="Barnum T.P."/>
            <person name="Cheng Y."/>
            <person name="Hill K.A."/>
            <person name="Lucas L.N."/>
            <person name="Carlson H.K."/>
            <person name="Coates J.D."/>
        </authorList>
    </citation>
    <scope>NUCLEOTIDE SEQUENCE [LARGE SCALE GENOMIC DNA]</scope>
    <source>
        <strain evidence="10 11">BK-1</strain>
    </source>
</reference>
<dbReference type="EMBL" id="VMNH01000021">
    <property type="protein sequence ID" value="TVO71462.1"/>
    <property type="molecule type" value="Genomic_DNA"/>
</dbReference>